<dbReference type="InterPro" id="IPR003889">
    <property type="entry name" value="FYrich_C"/>
</dbReference>
<dbReference type="PANTHER" id="PTHR22715:SF0">
    <property type="entry name" value="TRANSFORMING GROWTH FACTOR BETA REGULATOR 1"/>
    <property type="match status" value="1"/>
</dbReference>
<reference evidence="6" key="1">
    <citation type="submission" date="2012-12" db="EMBL/GenBank/DDBJ databases">
        <authorList>
            <person name="Hellsten U."/>
            <person name="Grimwood J."/>
            <person name="Chapman J.A."/>
            <person name="Shapiro H."/>
            <person name="Aerts A."/>
            <person name="Otillar R.P."/>
            <person name="Terry A.Y."/>
            <person name="Boore J.L."/>
            <person name="Simakov O."/>
            <person name="Marletaz F."/>
            <person name="Cho S.-J."/>
            <person name="Edsinger-Gonzales E."/>
            <person name="Havlak P."/>
            <person name="Kuo D.-H."/>
            <person name="Larsson T."/>
            <person name="Lv J."/>
            <person name="Arendt D."/>
            <person name="Savage R."/>
            <person name="Osoegawa K."/>
            <person name="de Jong P."/>
            <person name="Lindberg D.R."/>
            <person name="Seaver E.C."/>
            <person name="Weisblat D.A."/>
            <person name="Putnam N.H."/>
            <person name="Grigoriev I.V."/>
            <person name="Rokhsar D.S."/>
        </authorList>
    </citation>
    <scope>NUCLEOTIDE SEQUENCE</scope>
    <source>
        <strain evidence="6">I ESC-2004</strain>
    </source>
</reference>
<dbReference type="PROSITE" id="PS51542">
    <property type="entry name" value="FYRN"/>
    <property type="match status" value="1"/>
</dbReference>
<comment type="subcellular location">
    <subcellularLocation>
        <location evidence="1">Nucleus</location>
    </subcellularLocation>
</comment>
<dbReference type="InterPro" id="IPR003888">
    <property type="entry name" value="FYrich_N"/>
</dbReference>
<dbReference type="PROSITE" id="PS51543">
    <property type="entry name" value="FYRC"/>
    <property type="match status" value="1"/>
</dbReference>
<evidence type="ECO:0000256" key="1">
    <source>
        <dbReference type="ARBA" id="ARBA00004123"/>
    </source>
</evidence>
<dbReference type="FunCoup" id="R7TMD6">
    <property type="interactions" value="753"/>
</dbReference>
<evidence type="ECO:0000313" key="4">
    <source>
        <dbReference type="EMBL" id="ELT92721.1"/>
    </source>
</evidence>
<dbReference type="GO" id="GO:0051726">
    <property type="term" value="P:regulation of cell cycle"/>
    <property type="evidence" value="ECO:0007669"/>
    <property type="project" value="TreeGrafter"/>
</dbReference>
<dbReference type="Gene3D" id="3.30.160.360">
    <property type="match status" value="1"/>
</dbReference>
<dbReference type="InterPro" id="IPR040092">
    <property type="entry name" value="TBRG1"/>
</dbReference>
<keyword evidence="6" id="KW-1185">Reference proteome</keyword>
<evidence type="ECO:0000256" key="2">
    <source>
        <dbReference type="ARBA" id="ARBA00023242"/>
    </source>
</evidence>
<feature type="compositionally biased region" description="Low complexity" evidence="3">
    <location>
        <begin position="163"/>
        <end position="185"/>
    </location>
</feature>
<protein>
    <recommendedName>
        <fullName evidence="7">Transforming growth factor beta regulator 1</fullName>
    </recommendedName>
</protein>
<dbReference type="EMBL" id="KB310021">
    <property type="protein sequence ID" value="ELT92721.1"/>
    <property type="molecule type" value="Genomic_DNA"/>
</dbReference>
<dbReference type="EnsemblMetazoa" id="CapteT221508">
    <property type="protein sequence ID" value="CapteP221508"/>
    <property type="gene ID" value="CapteG221508"/>
</dbReference>
<dbReference type="OrthoDB" id="285793at2759"/>
<dbReference type="Pfam" id="PF05965">
    <property type="entry name" value="FYRC"/>
    <property type="match status" value="1"/>
</dbReference>
<dbReference type="SMART" id="SM00541">
    <property type="entry name" value="FYRN"/>
    <property type="match status" value="1"/>
</dbReference>
<evidence type="ECO:0008006" key="7">
    <source>
        <dbReference type="Google" id="ProtNLM"/>
    </source>
</evidence>
<proteinExistence type="predicted"/>
<evidence type="ECO:0000313" key="5">
    <source>
        <dbReference type="EnsemblMetazoa" id="CapteP221508"/>
    </source>
</evidence>
<dbReference type="EMBL" id="AMQN01013183">
    <property type="status" value="NOT_ANNOTATED_CDS"/>
    <property type="molecule type" value="Genomic_DNA"/>
</dbReference>
<dbReference type="SMART" id="SM00542">
    <property type="entry name" value="FYRC"/>
    <property type="match status" value="1"/>
</dbReference>
<feature type="region of interest" description="Disordered" evidence="3">
    <location>
        <begin position="159"/>
        <end position="238"/>
    </location>
</feature>
<reference evidence="4 6" key="2">
    <citation type="journal article" date="2013" name="Nature">
        <title>Insights into bilaterian evolution from three spiralian genomes.</title>
        <authorList>
            <person name="Simakov O."/>
            <person name="Marletaz F."/>
            <person name="Cho S.J."/>
            <person name="Edsinger-Gonzales E."/>
            <person name="Havlak P."/>
            <person name="Hellsten U."/>
            <person name="Kuo D.H."/>
            <person name="Larsson T."/>
            <person name="Lv J."/>
            <person name="Arendt D."/>
            <person name="Savage R."/>
            <person name="Osoegawa K."/>
            <person name="de Jong P."/>
            <person name="Grimwood J."/>
            <person name="Chapman J.A."/>
            <person name="Shapiro H."/>
            <person name="Aerts A."/>
            <person name="Otillar R.P."/>
            <person name="Terry A.Y."/>
            <person name="Boore J.L."/>
            <person name="Grigoriev I.V."/>
            <person name="Lindberg D.R."/>
            <person name="Seaver E.C."/>
            <person name="Weisblat D.A."/>
            <person name="Putnam N.H."/>
            <person name="Rokhsar D.S."/>
        </authorList>
    </citation>
    <scope>NUCLEOTIDE SEQUENCE</scope>
    <source>
        <strain evidence="4 6">I ESC-2004</strain>
    </source>
</reference>
<gene>
    <name evidence="4" type="ORF">CAPTEDRAFT_221508</name>
</gene>
<name>R7TMD6_CAPTE</name>
<dbReference type="AlphaFoldDB" id="R7TMD6"/>
<dbReference type="GO" id="GO:0005634">
    <property type="term" value="C:nucleus"/>
    <property type="evidence" value="ECO:0007669"/>
    <property type="project" value="UniProtKB-SubCell"/>
</dbReference>
<dbReference type="OMA" id="YYNDYHK"/>
<dbReference type="PANTHER" id="PTHR22715">
    <property type="entry name" value="TRANSFORMING GROWTH FACTOR BETA REGULATED GENE 1"/>
    <property type="match status" value="1"/>
</dbReference>
<evidence type="ECO:0000313" key="6">
    <source>
        <dbReference type="Proteomes" id="UP000014760"/>
    </source>
</evidence>
<accession>R7TMD6</accession>
<sequence length="447" mass="48727">MASSFVRPEEEAWIVAACKVLTEKLIPLHHSQISEYLVDSGLILPGTKSSLETALHKESERETRRVRAVSGQSGVYALSHAVPIPRPTAAITTSTVSHNGVSKRDKHYNKYIRLKRLVKNMVFLNAAICDEVVRLEGKVVRVKDERKFLLRRMVQQLGAADGVSPPVSSSSPTPSSSSRPSSQSVAQLLGEVEKRKKKAPPPALPSSAPNPVSSAPSSKAKKKSPPVPEEKPRAKKGKAIKRFVTPIPLDNTGRPIFPIELGNLTVYCLGEIQAKAGYCSSDVIYPVGFCSTRDFISILNPKVQCLYTCKVYDGLKGPTFELSADDCLDHVISASTPDECHSKLLRAINASMSYDAVPIETHGAEFFGLSHPTIQNLIQYCPGAKKCQGYRWQKFEIAKDGAHHLEMQATVNVSILSTTQSYTEAVANYDGRSSKEGSGSLRNLLTA</sequence>
<dbReference type="HOGENOM" id="CLU_037126_0_0_1"/>
<reference evidence="5" key="3">
    <citation type="submission" date="2015-06" db="UniProtKB">
        <authorList>
            <consortium name="EnsemblMetazoa"/>
        </authorList>
    </citation>
    <scope>IDENTIFICATION</scope>
</reference>
<organism evidence="4">
    <name type="scientific">Capitella teleta</name>
    <name type="common">Polychaete worm</name>
    <dbReference type="NCBI Taxonomy" id="283909"/>
    <lineage>
        <taxon>Eukaryota</taxon>
        <taxon>Metazoa</taxon>
        <taxon>Spiralia</taxon>
        <taxon>Lophotrochozoa</taxon>
        <taxon>Annelida</taxon>
        <taxon>Polychaeta</taxon>
        <taxon>Sedentaria</taxon>
        <taxon>Scolecida</taxon>
        <taxon>Capitellidae</taxon>
        <taxon>Capitella</taxon>
    </lineage>
</organism>
<dbReference type="Proteomes" id="UP000014760">
    <property type="component" value="Unassembled WGS sequence"/>
</dbReference>
<keyword evidence="2" id="KW-0539">Nucleus</keyword>
<evidence type="ECO:0000256" key="3">
    <source>
        <dbReference type="SAM" id="MobiDB-lite"/>
    </source>
</evidence>
<feature type="compositionally biased region" description="Low complexity" evidence="3">
    <location>
        <begin position="205"/>
        <end position="218"/>
    </location>
</feature>
<dbReference type="Pfam" id="PF05964">
    <property type="entry name" value="FYRN"/>
    <property type="match status" value="1"/>
</dbReference>
<dbReference type="STRING" id="283909.R7TMD6"/>